<dbReference type="InParanoid" id="A0A2P6NEF0"/>
<reference evidence="2 3" key="1">
    <citation type="journal article" date="2018" name="Genome Biol. Evol.">
        <title>Multiple Roots of Fruiting Body Formation in Amoebozoa.</title>
        <authorList>
            <person name="Hillmann F."/>
            <person name="Forbes G."/>
            <person name="Novohradska S."/>
            <person name="Ferling I."/>
            <person name="Riege K."/>
            <person name="Groth M."/>
            <person name="Westermann M."/>
            <person name="Marz M."/>
            <person name="Spaller T."/>
            <person name="Winckler T."/>
            <person name="Schaap P."/>
            <person name="Glockner G."/>
        </authorList>
    </citation>
    <scope>NUCLEOTIDE SEQUENCE [LARGE SCALE GENOMIC DNA]</scope>
    <source>
        <strain evidence="2 3">Jena</strain>
    </source>
</reference>
<dbReference type="Proteomes" id="UP000241769">
    <property type="component" value="Unassembled WGS sequence"/>
</dbReference>
<feature type="region of interest" description="Disordered" evidence="1">
    <location>
        <begin position="28"/>
        <end position="105"/>
    </location>
</feature>
<feature type="compositionally biased region" description="Basic and acidic residues" evidence="1">
    <location>
        <begin position="77"/>
        <end position="100"/>
    </location>
</feature>
<evidence type="ECO:0000256" key="1">
    <source>
        <dbReference type="SAM" id="MobiDB-lite"/>
    </source>
</evidence>
<sequence>MKISWNPLEGTQLMPSVKEFRKVNHTVAPNYDGETTNTGIQKRKKSPYEFDPWNDELCSQRKAQSDAKARVVRSIKKSKEGHPHSQSDRDMALDDNEKGIIVDSPGYNSINKEIALFDTFVKNHRNKLRAQRQAEMSTLTPHQ</sequence>
<dbReference type="EMBL" id="MDYQ01000106">
    <property type="protein sequence ID" value="PRP82305.1"/>
    <property type="molecule type" value="Genomic_DNA"/>
</dbReference>
<evidence type="ECO:0000313" key="3">
    <source>
        <dbReference type="Proteomes" id="UP000241769"/>
    </source>
</evidence>
<accession>A0A2P6NEF0</accession>
<protein>
    <submittedName>
        <fullName evidence="2">Uncharacterized protein</fullName>
    </submittedName>
</protein>
<proteinExistence type="predicted"/>
<dbReference type="AlphaFoldDB" id="A0A2P6NEF0"/>
<organism evidence="2 3">
    <name type="scientific">Planoprotostelium fungivorum</name>
    <dbReference type="NCBI Taxonomy" id="1890364"/>
    <lineage>
        <taxon>Eukaryota</taxon>
        <taxon>Amoebozoa</taxon>
        <taxon>Evosea</taxon>
        <taxon>Variosea</taxon>
        <taxon>Cavosteliida</taxon>
        <taxon>Cavosteliaceae</taxon>
        <taxon>Planoprotostelium</taxon>
    </lineage>
</organism>
<name>A0A2P6NEF0_9EUKA</name>
<evidence type="ECO:0000313" key="2">
    <source>
        <dbReference type="EMBL" id="PRP82305.1"/>
    </source>
</evidence>
<comment type="caution">
    <text evidence="2">The sequence shown here is derived from an EMBL/GenBank/DDBJ whole genome shotgun (WGS) entry which is preliminary data.</text>
</comment>
<keyword evidence="3" id="KW-1185">Reference proteome</keyword>
<gene>
    <name evidence="2" type="ORF">PROFUN_10377</name>
</gene>